<dbReference type="AlphaFoldDB" id="A4CHJ3"/>
<dbReference type="Proteomes" id="UP000009049">
    <property type="component" value="Chromosome"/>
</dbReference>
<accession>A4CHJ3</accession>
<dbReference type="KEGG" id="rbi:RB2501_05865"/>
<protein>
    <submittedName>
        <fullName evidence="1">Uncharacterized protein</fullName>
    </submittedName>
</protein>
<evidence type="ECO:0000313" key="2">
    <source>
        <dbReference type="Proteomes" id="UP000009049"/>
    </source>
</evidence>
<dbReference type="EMBL" id="CP001712">
    <property type="protein sequence ID" value="EAR16401.1"/>
    <property type="molecule type" value="Genomic_DNA"/>
</dbReference>
<keyword evidence="2" id="KW-1185">Reference proteome</keyword>
<reference evidence="1 2" key="1">
    <citation type="journal article" date="2009" name="J. Bacteriol.">
        <title>Complete genome sequence of Robiginitalea biformata HTCC2501.</title>
        <authorList>
            <person name="Oh H.M."/>
            <person name="Giovannoni S.J."/>
            <person name="Lee K."/>
            <person name="Ferriera S."/>
            <person name="Johnson J."/>
            <person name="Cho J.C."/>
        </authorList>
    </citation>
    <scope>NUCLEOTIDE SEQUENCE [LARGE SCALE GENOMIC DNA]</scope>
    <source>
        <strain evidence="2">ATCC BAA-864 / HTCC2501 / KCTC 12146</strain>
    </source>
</reference>
<gene>
    <name evidence="1" type="ordered locus">RB2501_05865</name>
</gene>
<sequence length="511" mass="59280">MAVALLAAWVCGAQEMPVDYMFGEKYNDRYRYSNLVTFSESAQGNKVLVRAYYTGLILRPKGYLIERYNPQLELIDEYNYKFRGADFLDGFVANGQLYLLFLSYDPERLSYTYSVHQTPVGAYNFTRKDLLTIPSVYVENPVDKNYYNRKFNSGFSTTLLFDREQKAFALSLHHKKGDVNKHRILVYNFNMQPVMDVDFSASVEEKNYAFEALEMAPDHSAAYLVAKAYFRKRRFKAEERKFQYELIKLARDGAQTASYDREGFYSEALKPILRNGKLICVGFYADRKDERYNGLEYLEVDPQTLQAGIHKYNPFSHQFMVDKFGSESEKAIKNLVFKDVHFTPDGSLLFNAEEYFVTNSIQDNGSGGRLRVERFHHNDIISVRLDSRGDLVWARNINKTEVTQGDGAYASYSAYSKDGHTYFFICTAADNPQLLNNERLIFRQGLSRNRNVFLIRLNPEGRISWEKIIDQSEARLPLMVSKPLVEEDEDRLYFYAKRGSKKQLVSVHIRG</sequence>
<evidence type="ECO:0000313" key="1">
    <source>
        <dbReference type="EMBL" id="EAR16401.1"/>
    </source>
</evidence>
<dbReference type="STRING" id="313596.RB2501_05865"/>
<dbReference type="HOGENOM" id="CLU_516503_0_0_10"/>
<name>A4CHJ3_ROBBH</name>
<proteinExistence type="predicted"/>
<dbReference type="eggNOG" id="ENOG502ZA6F">
    <property type="taxonomic scope" value="Bacteria"/>
</dbReference>
<organism evidence="1 2">
    <name type="scientific">Robiginitalea biformata (strain ATCC BAA-864 / DSM 15991 / KCTC 12146 / HTCC2501)</name>
    <dbReference type="NCBI Taxonomy" id="313596"/>
    <lineage>
        <taxon>Bacteria</taxon>
        <taxon>Pseudomonadati</taxon>
        <taxon>Bacteroidota</taxon>
        <taxon>Flavobacteriia</taxon>
        <taxon>Flavobacteriales</taxon>
        <taxon>Flavobacteriaceae</taxon>
        <taxon>Robiginitalea</taxon>
    </lineage>
</organism>